<evidence type="ECO:0000313" key="3">
    <source>
        <dbReference type="Proteomes" id="UP000469670"/>
    </source>
</evidence>
<proteinExistence type="predicted"/>
<reference evidence="2 3" key="1">
    <citation type="submission" date="2020-01" db="EMBL/GenBank/DDBJ databases">
        <title>Insect and environment-associated Actinomycetes.</title>
        <authorList>
            <person name="Currrie C."/>
            <person name="Chevrette M."/>
            <person name="Carlson C."/>
            <person name="Stubbendieck R."/>
            <person name="Wendt-Pienkowski E."/>
        </authorList>
    </citation>
    <scope>NUCLEOTIDE SEQUENCE [LARGE SCALE GENOMIC DNA]</scope>
    <source>
        <strain evidence="2 3">SID7590</strain>
    </source>
</reference>
<protein>
    <submittedName>
        <fullName evidence="2">Uncharacterized protein</fullName>
    </submittedName>
</protein>
<dbReference type="Proteomes" id="UP000469670">
    <property type="component" value="Unassembled WGS sequence"/>
</dbReference>
<name>A0A7K3S861_9ACTN</name>
<dbReference type="EMBL" id="JAAGMP010001186">
    <property type="protein sequence ID" value="NEC21795.1"/>
    <property type="molecule type" value="Genomic_DNA"/>
</dbReference>
<dbReference type="RefSeq" id="WP_164206101.1">
    <property type="nucleotide sequence ID" value="NZ_JAAGMP010001186.1"/>
</dbReference>
<dbReference type="AlphaFoldDB" id="A0A7K3S861"/>
<evidence type="ECO:0000313" key="1">
    <source>
        <dbReference type="EMBL" id="NEC21795.1"/>
    </source>
</evidence>
<organism evidence="2 3">
    <name type="scientific">Streptomyces parvus</name>
    <dbReference type="NCBI Taxonomy" id="66428"/>
    <lineage>
        <taxon>Bacteria</taxon>
        <taxon>Bacillati</taxon>
        <taxon>Actinomycetota</taxon>
        <taxon>Actinomycetes</taxon>
        <taxon>Kitasatosporales</taxon>
        <taxon>Streptomycetaceae</taxon>
        <taxon>Streptomyces</taxon>
    </lineage>
</organism>
<evidence type="ECO:0000313" key="2">
    <source>
        <dbReference type="EMBL" id="NEC23463.1"/>
    </source>
</evidence>
<dbReference type="EMBL" id="JAAGMP010001559">
    <property type="protein sequence ID" value="NEC23463.1"/>
    <property type="molecule type" value="Genomic_DNA"/>
</dbReference>
<accession>A0A7K3S861</accession>
<sequence>MSSELAELANLLEADLTSSALAPAPDAYLVVAEVIHGPHLAPRVGDGLYCSAECAEHGVRELVAELAKEEGGSGFVLPHEGRMIGCAVTRGGRMWSVQILARSELPAV</sequence>
<comment type="caution">
    <text evidence="2">The sequence shown here is derived from an EMBL/GenBank/DDBJ whole genome shotgun (WGS) entry which is preliminary data.</text>
</comment>
<gene>
    <name evidence="1" type="ORF">G3I50_26640</name>
    <name evidence="2" type="ORF">G3I50_35200</name>
</gene>